<sequence length="82" mass="8954">MCRAYMTSSRKTMPQCTHFVESSSCVLLSTFSVFTTINGPSSFTLKGDLILSFEAPLDADPGLECFIAKSRGMSLSDPTVEY</sequence>
<organism evidence="1 2">
    <name type="scientific">Eleutherodactylus coqui</name>
    <name type="common">Puerto Rican coqui</name>
    <dbReference type="NCBI Taxonomy" id="57060"/>
    <lineage>
        <taxon>Eukaryota</taxon>
        <taxon>Metazoa</taxon>
        <taxon>Chordata</taxon>
        <taxon>Craniata</taxon>
        <taxon>Vertebrata</taxon>
        <taxon>Euteleostomi</taxon>
        <taxon>Amphibia</taxon>
        <taxon>Batrachia</taxon>
        <taxon>Anura</taxon>
        <taxon>Neobatrachia</taxon>
        <taxon>Hyloidea</taxon>
        <taxon>Eleutherodactylidae</taxon>
        <taxon>Eleutherodactylinae</taxon>
        <taxon>Eleutherodactylus</taxon>
        <taxon>Eleutherodactylus</taxon>
    </lineage>
</organism>
<evidence type="ECO:0000313" key="1">
    <source>
        <dbReference type="EMBL" id="KAG9478626.1"/>
    </source>
</evidence>
<reference evidence="1" key="1">
    <citation type="thesis" date="2020" institute="ProQuest LLC" country="789 East Eisenhower Parkway, Ann Arbor, MI, USA">
        <title>Comparative Genomics and Chromosome Evolution.</title>
        <authorList>
            <person name="Mudd A.B."/>
        </authorList>
    </citation>
    <scope>NUCLEOTIDE SEQUENCE</scope>
    <source>
        <strain evidence="1">HN-11 Male</strain>
        <tissue evidence="1">Kidney and liver</tissue>
    </source>
</reference>
<evidence type="ECO:0000313" key="2">
    <source>
        <dbReference type="Proteomes" id="UP000770717"/>
    </source>
</evidence>
<name>A0A8J6K482_ELECQ</name>
<dbReference type="EMBL" id="WNTK01000008">
    <property type="protein sequence ID" value="KAG9478626.1"/>
    <property type="molecule type" value="Genomic_DNA"/>
</dbReference>
<comment type="caution">
    <text evidence="1">The sequence shown here is derived from an EMBL/GenBank/DDBJ whole genome shotgun (WGS) entry which is preliminary data.</text>
</comment>
<proteinExistence type="predicted"/>
<accession>A0A8J6K482</accession>
<protein>
    <submittedName>
        <fullName evidence="1">Uncharacterized protein</fullName>
    </submittedName>
</protein>
<keyword evidence="2" id="KW-1185">Reference proteome</keyword>
<gene>
    <name evidence="1" type="ORF">GDO78_012336</name>
</gene>
<dbReference type="Proteomes" id="UP000770717">
    <property type="component" value="Unassembled WGS sequence"/>
</dbReference>
<dbReference type="AlphaFoldDB" id="A0A8J6K482"/>